<sequence length="200" mass="22502">MGAATGEGDRETLEAVRSVVFKPSETLDEERFPRISGYDFNRGVDLMGLLRSMATTGFQASNLGDAIDVVNQMVDVLVTTAGGIEEDLIKCLAPTYKGDFSLPGAYLRSKGLNRIGNLLVPNDNYCKFEDWIMPILDQMLLEQSTEGWNSTKDQFFDLSPEADHDIPRAWLRSHDSVIYHDIRAEKDDLQVMLAMNYLMR</sequence>
<evidence type="ECO:0000256" key="3">
    <source>
        <dbReference type="ARBA" id="ARBA00023027"/>
    </source>
</evidence>
<dbReference type="GO" id="GO:0005737">
    <property type="term" value="C:cytoplasm"/>
    <property type="evidence" value="ECO:0007669"/>
    <property type="project" value="TreeGrafter"/>
</dbReference>
<dbReference type="Proteomes" id="UP000797356">
    <property type="component" value="Chromosome 1"/>
</dbReference>
<name>A0A8K0MTT7_COCNU</name>
<evidence type="ECO:0000256" key="1">
    <source>
        <dbReference type="ARBA" id="ARBA00001911"/>
    </source>
</evidence>
<dbReference type="EMBL" id="CM017872">
    <property type="protein sequence ID" value="KAG1326381.1"/>
    <property type="molecule type" value="Genomic_DNA"/>
</dbReference>
<dbReference type="Pfam" id="PF01916">
    <property type="entry name" value="DS"/>
    <property type="match status" value="1"/>
</dbReference>
<evidence type="ECO:0000256" key="2">
    <source>
        <dbReference type="ARBA" id="ARBA00009892"/>
    </source>
</evidence>
<dbReference type="PANTHER" id="PTHR11703:SF0">
    <property type="entry name" value="DEOXYHYPUSINE SYNTHASE"/>
    <property type="match status" value="1"/>
</dbReference>
<dbReference type="PANTHER" id="PTHR11703">
    <property type="entry name" value="DEOXYHYPUSINE SYNTHASE"/>
    <property type="match status" value="1"/>
</dbReference>
<accession>A0A8K0MTT7</accession>
<dbReference type="AlphaFoldDB" id="A0A8K0MTT7"/>
<protein>
    <recommendedName>
        <fullName evidence="6">Deoxyhypusine synthase</fullName>
    </recommendedName>
</protein>
<dbReference type="InterPro" id="IPR036982">
    <property type="entry name" value="Deoxyhypusine_synthase_sf"/>
</dbReference>
<dbReference type="InterPro" id="IPR029035">
    <property type="entry name" value="DHS-like_NAD/FAD-binding_dom"/>
</dbReference>
<comment type="similarity">
    <text evidence="2">Belongs to the deoxyhypusine synthase family.</text>
</comment>
<gene>
    <name evidence="4" type="ORF">COCNU_01G003150</name>
</gene>
<dbReference type="SUPFAM" id="SSF52467">
    <property type="entry name" value="DHS-like NAD/FAD-binding domain"/>
    <property type="match status" value="1"/>
</dbReference>
<organism evidence="4 5">
    <name type="scientific">Cocos nucifera</name>
    <name type="common">Coconut palm</name>
    <dbReference type="NCBI Taxonomy" id="13894"/>
    <lineage>
        <taxon>Eukaryota</taxon>
        <taxon>Viridiplantae</taxon>
        <taxon>Streptophyta</taxon>
        <taxon>Embryophyta</taxon>
        <taxon>Tracheophyta</taxon>
        <taxon>Spermatophyta</taxon>
        <taxon>Magnoliopsida</taxon>
        <taxon>Liliopsida</taxon>
        <taxon>Arecaceae</taxon>
        <taxon>Arecoideae</taxon>
        <taxon>Cocoseae</taxon>
        <taxon>Attaleinae</taxon>
        <taxon>Cocos</taxon>
    </lineage>
</organism>
<dbReference type="GO" id="GO:0034038">
    <property type="term" value="F:deoxyhypusine synthase activity"/>
    <property type="evidence" value="ECO:0007669"/>
    <property type="project" value="TreeGrafter"/>
</dbReference>
<proteinExistence type="inferred from homology"/>
<dbReference type="InterPro" id="IPR002773">
    <property type="entry name" value="Deoxyhypusine_synthase"/>
</dbReference>
<comment type="caution">
    <text evidence="4">The sequence shown here is derived from an EMBL/GenBank/DDBJ whole genome shotgun (WGS) entry which is preliminary data.</text>
</comment>
<comment type="cofactor">
    <cofactor evidence="1">
        <name>NAD(+)</name>
        <dbReference type="ChEBI" id="CHEBI:57540"/>
    </cofactor>
</comment>
<reference evidence="4" key="1">
    <citation type="journal article" date="2017" name="Gigascience">
        <title>The genome draft of coconut (Cocos nucifera).</title>
        <authorList>
            <person name="Xiao Y."/>
            <person name="Xu P."/>
            <person name="Fan H."/>
            <person name="Baudouin L."/>
            <person name="Xia W."/>
            <person name="Bocs S."/>
            <person name="Xu J."/>
            <person name="Li Q."/>
            <person name="Guo A."/>
            <person name="Zhou L."/>
            <person name="Li J."/>
            <person name="Wu Y."/>
            <person name="Ma Z."/>
            <person name="Armero A."/>
            <person name="Issali A.E."/>
            <person name="Liu N."/>
            <person name="Peng M."/>
            <person name="Yang Y."/>
        </authorList>
    </citation>
    <scope>NUCLEOTIDE SEQUENCE</scope>
    <source>
        <tissue evidence="4">Spear leaf of Hainan Tall coconut</tissue>
    </source>
</reference>
<evidence type="ECO:0000313" key="4">
    <source>
        <dbReference type="EMBL" id="KAG1326381.1"/>
    </source>
</evidence>
<dbReference type="OrthoDB" id="294378at2759"/>
<keyword evidence="5" id="KW-1185">Reference proteome</keyword>
<dbReference type="Gene3D" id="3.40.910.10">
    <property type="entry name" value="Deoxyhypusine synthase"/>
    <property type="match status" value="2"/>
</dbReference>
<evidence type="ECO:0000313" key="5">
    <source>
        <dbReference type="Proteomes" id="UP000797356"/>
    </source>
</evidence>
<evidence type="ECO:0008006" key="6">
    <source>
        <dbReference type="Google" id="ProtNLM"/>
    </source>
</evidence>
<reference evidence="4" key="2">
    <citation type="submission" date="2019-07" db="EMBL/GenBank/DDBJ databases">
        <authorList>
            <person name="Yang Y."/>
            <person name="Bocs S."/>
            <person name="Baudouin L."/>
        </authorList>
    </citation>
    <scope>NUCLEOTIDE SEQUENCE</scope>
    <source>
        <tissue evidence="4">Spear leaf of Hainan Tall coconut</tissue>
    </source>
</reference>
<keyword evidence="3" id="KW-0520">NAD</keyword>